<dbReference type="RefSeq" id="WP_144368610.1">
    <property type="nucleotide sequence ID" value="NZ_CABHNB010000017.1"/>
</dbReference>
<dbReference type="Pfam" id="PF13408">
    <property type="entry name" value="Zn_ribbon_recom"/>
    <property type="match status" value="1"/>
</dbReference>
<dbReference type="InterPro" id="IPR025827">
    <property type="entry name" value="Zn_ribbon_recom_dom"/>
</dbReference>
<feature type="domain" description="Recombinase" evidence="3">
    <location>
        <begin position="171"/>
        <end position="345"/>
    </location>
</feature>
<evidence type="ECO:0000259" key="3">
    <source>
        <dbReference type="PROSITE" id="PS51737"/>
    </source>
</evidence>
<accession>A0A564SX14</accession>
<dbReference type="AlphaFoldDB" id="A0A564SX14"/>
<gene>
    <name evidence="4" type="primary">hin</name>
    <name evidence="4" type="ORF">ROSSTS7063_01040</name>
</gene>
<dbReference type="PROSITE" id="PS51737">
    <property type="entry name" value="RECOMBINASE_DNA_BIND"/>
    <property type="match status" value="1"/>
</dbReference>
<feature type="coiled-coil region" evidence="1">
    <location>
        <begin position="441"/>
        <end position="504"/>
    </location>
</feature>
<dbReference type="InterPro" id="IPR011109">
    <property type="entry name" value="DNA_bind_recombinase_dom"/>
</dbReference>
<dbReference type="Pfam" id="PF00239">
    <property type="entry name" value="Resolvase"/>
    <property type="match status" value="1"/>
</dbReference>
<dbReference type="PROSITE" id="PS51736">
    <property type="entry name" value="RECOMBINASES_3"/>
    <property type="match status" value="1"/>
</dbReference>
<dbReference type="PANTHER" id="PTHR30461">
    <property type="entry name" value="DNA-INVERTASE FROM LAMBDOID PROPHAGE"/>
    <property type="match status" value="1"/>
</dbReference>
<sequence length="615" mass="70463">MKKKKKQSAEDNRGVAIYARKSRITNKGDSIGVQFKQCADYAKRELSLDDDYTFVNYEDKGLSGYYSDRPDFQRMLHDIEMGKIRAVICYKLDRIGRKTADLLRLLDFLEKHKVDLLICSNNINTASGVSKIFIQIFAVVAEFERDTLTERITDNMMELAKDGRWLGGNTPTGFSVKRVATGSGKNKSTYSYLESIPEEKAMIQKLYEIFGQLRSIKKTADKMNKLGYRTKAGSKFNASTTRLLLKNPVYCVADENAYNHFYENGGGLCEELSAFDGQHGLSAYNKTDQEKFEDADSTFISPKFVQIMSAKPVSEWIISVGRHEGFIPSQQWIDTQNMLDNIAEKYNRPHRKTNALLSGLVYCPLCGKRLRVISESNRWTNGKPRFKYVCPGYRENECPFQSVDGVLLDEFVVKQLSNLSDEDSEYFTKLLNQRASDIFNNSQNEQELTELKKKKAQLETAISNQVKNLRDAGDDLKRFIQEDIQDLSNELREVGILLEKLENSKQNQMYAVRNIEAIKERLLSFGKYAEDAQPDVLVTLIQSFVERIYIVDENDERYCHIFIKGCTKEDYDEFFRATGYISGTRETGTITSVLPLCDSDECCKNNMILTIPFRM</sequence>
<dbReference type="PANTHER" id="PTHR30461:SF23">
    <property type="entry name" value="DNA RECOMBINASE-RELATED"/>
    <property type="match status" value="1"/>
</dbReference>
<dbReference type="Pfam" id="PF07508">
    <property type="entry name" value="Recombinase"/>
    <property type="match status" value="1"/>
</dbReference>
<evidence type="ECO:0000256" key="1">
    <source>
        <dbReference type="SAM" id="Coils"/>
    </source>
</evidence>
<evidence type="ECO:0000313" key="5">
    <source>
        <dbReference type="Proteomes" id="UP000409147"/>
    </source>
</evidence>
<reference evidence="4 5" key="1">
    <citation type="submission" date="2019-07" db="EMBL/GenBank/DDBJ databases">
        <authorList>
            <person name="Hibberd C M."/>
            <person name="Gehrig L. J."/>
            <person name="Chang H.-W."/>
            <person name="Venkatesh S."/>
        </authorList>
    </citation>
    <scope>NUCLEOTIDE SEQUENCE [LARGE SCALE GENOMIC DNA]</scope>
    <source>
        <strain evidence="4">Ruminococcus_obeum_SSTS_Bg7063</strain>
    </source>
</reference>
<dbReference type="CDD" id="cd00338">
    <property type="entry name" value="Ser_Recombinase"/>
    <property type="match status" value="1"/>
</dbReference>
<proteinExistence type="predicted"/>
<keyword evidence="5" id="KW-1185">Reference proteome</keyword>
<keyword evidence="1" id="KW-0175">Coiled coil</keyword>
<evidence type="ECO:0000259" key="2">
    <source>
        <dbReference type="PROSITE" id="PS51736"/>
    </source>
</evidence>
<evidence type="ECO:0000313" key="4">
    <source>
        <dbReference type="EMBL" id="VUW99512.1"/>
    </source>
</evidence>
<dbReference type="GO" id="GO:0003677">
    <property type="term" value="F:DNA binding"/>
    <property type="evidence" value="ECO:0007669"/>
    <property type="project" value="InterPro"/>
</dbReference>
<dbReference type="Proteomes" id="UP000409147">
    <property type="component" value="Unassembled WGS sequence"/>
</dbReference>
<name>A0A564SX14_9FIRM</name>
<feature type="domain" description="Resolvase/invertase-type recombinase catalytic" evidence="2">
    <location>
        <begin position="14"/>
        <end position="163"/>
    </location>
</feature>
<dbReference type="Gene3D" id="3.40.50.1390">
    <property type="entry name" value="Resolvase, N-terminal catalytic domain"/>
    <property type="match status" value="1"/>
</dbReference>
<dbReference type="EMBL" id="CABHNB010000017">
    <property type="protein sequence ID" value="VUW99512.1"/>
    <property type="molecule type" value="Genomic_DNA"/>
</dbReference>
<dbReference type="GO" id="GO:0000150">
    <property type="term" value="F:DNA strand exchange activity"/>
    <property type="evidence" value="ECO:0007669"/>
    <property type="project" value="InterPro"/>
</dbReference>
<dbReference type="InterPro" id="IPR050639">
    <property type="entry name" value="SSR_resolvase"/>
</dbReference>
<organism evidence="4 5">
    <name type="scientific">Blautia obeum</name>
    <dbReference type="NCBI Taxonomy" id="40520"/>
    <lineage>
        <taxon>Bacteria</taxon>
        <taxon>Bacillati</taxon>
        <taxon>Bacillota</taxon>
        <taxon>Clostridia</taxon>
        <taxon>Lachnospirales</taxon>
        <taxon>Lachnospiraceae</taxon>
        <taxon>Blautia</taxon>
    </lineage>
</organism>
<protein>
    <submittedName>
        <fullName evidence="4">DNA-invertase hin</fullName>
    </submittedName>
</protein>
<dbReference type="InterPro" id="IPR036162">
    <property type="entry name" value="Resolvase-like_N_sf"/>
</dbReference>
<dbReference type="InterPro" id="IPR038109">
    <property type="entry name" value="DNA_bind_recomb_sf"/>
</dbReference>
<dbReference type="SMART" id="SM00857">
    <property type="entry name" value="Resolvase"/>
    <property type="match status" value="1"/>
</dbReference>
<dbReference type="Gene3D" id="3.90.1750.20">
    <property type="entry name" value="Putative Large Serine Recombinase, Chain B, Domain 2"/>
    <property type="match status" value="2"/>
</dbReference>
<dbReference type="SUPFAM" id="SSF53041">
    <property type="entry name" value="Resolvase-like"/>
    <property type="match status" value="1"/>
</dbReference>
<dbReference type="InterPro" id="IPR006119">
    <property type="entry name" value="Resolv_N"/>
</dbReference>